<keyword evidence="3" id="KW-1185">Reference proteome</keyword>
<reference evidence="2 3" key="1">
    <citation type="submission" date="2013-02" db="EMBL/GenBank/DDBJ databases">
        <authorList>
            <person name="Genoscope - CEA"/>
        </authorList>
    </citation>
    <scope>NUCLEOTIDE SEQUENCE [LARGE SCALE GENOMIC DNA]</scope>
    <source>
        <strain evidence="2 3">STM 2683</strain>
    </source>
</reference>
<evidence type="ECO:0000313" key="2">
    <source>
        <dbReference type="EMBL" id="CCV05688.1"/>
    </source>
</evidence>
<proteinExistence type="predicted"/>
<sequence length="68" mass="7081">MFPLDGSGHLSQPGASHVQCHINQQPELSKPQPAQLHDRVCFGGRGNAADGTADESRRTVICEAGGAA</sequence>
<gene>
    <name evidence="2" type="ORF">MESS2_1640016</name>
</gene>
<dbReference type="Proteomes" id="UP000012062">
    <property type="component" value="Unassembled WGS sequence"/>
</dbReference>
<name>M5ENF6_9HYPH</name>
<feature type="region of interest" description="Disordered" evidence="1">
    <location>
        <begin position="1"/>
        <end position="41"/>
    </location>
</feature>
<comment type="caution">
    <text evidence="2">The sequence shown here is derived from an EMBL/GenBank/DDBJ whole genome shotgun (WGS) entry which is preliminary data.</text>
</comment>
<dbReference type="STRING" id="1297569.MESS2_1640016"/>
<organism evidence="2 3">
    <name type="scientific">Mesorhizobium metallidurans STM 2683</name>
    <dbReference type="NCBI Taxonomy" id="1297569"/>
    <lineage>
        <taxon>Bacteria</taxon>
        <taxon>Pseudomonadati</taxon>
        <taxon>Pseudomonadota</taxon>
        <taxon>Alphaproteobacteria</taxon>
        <taxon>Hyphomicrobiales</taxon>
        <taxon>Phyllobacteriaceae</taxon>
        <taxon>Mesorhizobium</taxon>
    </lineage>
</organism>
<dbReference type="AlphaFoldDB" id="M5ENF6"/>
<dbReference type="EMBL" id="CAUM01000073">
    <property type="protein sequence ID" value="CCV05688.1"/>
    <property type="molecule type" value="Genomic_DNA"/>
</dbReference>
<evidence type="ECO:0000256" key="1">
    <source>
        <dbReference type="SAM" id="MobiDB-lite"/>
    </source>
</evidence>
<accession>M5ENF6</accession>
<protein>
    <submittedName>
        <fullName evidence="2">Uncharacterized protein</fullName>
    </submittedName>
</protein>
<evidence type="ECO:0000313" key="3">
    <source>
        <dbReference type="Proteomes" id="UP000012062"/>
    </source>
</evidence>